<dbReference type="STRING" id="1185876.BN8_05893"/>
<dbReference type="InterPro" id="IPR026444">
    <property type="entry name" value="Secre_tail"/>
</dbReference>
<protein>
    <recommendedName>
        <fullName evidence="2">Secretion system C-terminal sorting domain-containing protein</fullName>
    </recommendedName>
</protein>
<organism evidence="3 4">
    <name type="scientific">Fibrisoma limi BUZ 3</name>
    <dbReference type="NCBI Taxonomy" id="1185876"/>
    <lineage>
        <taxon>Bacteria</taxon>
        <taxon>Pseudomonadati</taxon>
        <taxon>Bacteroidota</taxon>
        <taxon>Cytophagia</taxon>
        <taxon>Cytophagales</taxon>
        <taxon>Spirosomataceae</taxon>
        <taxon>Fibrisoma</taxon>
    </lineage>
</organism>
<keyword evidence="4" id="KW-1185">Reference proteome</keyword>
<dbReference type="AlphaFoldDB" id="I2GRL5"/>
<dbReference type="eggNOG" id="COG3291">
    <property type="taxonomic scope" value="Bacteria"/>
</dbReference>
<dbReference type="SUPFAM" id="SSF55486">
    <property type="entry name" value="Metalloproteases ('zincins'), catalytic domain"/>
    <property type="match status" value="1"/>
</dbReference>
<comment type="caution">
    <text evidence="3">The sequence shown here is derived from an EMBL/GenBank/DDBJ whole genome shotgun (WGS) entry which is preliminary data.</text>
</comment>
<dbReference type="InterPro" id="IPR024079">
    <property type="entry name" value="MetalloPept_cat_dom_sf"/>
</dbReference>
<dbReference type="Gene3D" id="3.40.390.10">
    <property type="entry name" value="Collagenase (Catalytic Domain)"/>
    <property type="match status" value="1"/>
</dbReference>
<dbReference type="Proteomes" id="UP000009309">
    <property type="component" value="Unassembled WGS sequence"/>
</dbReference>
<feature type="domain" description="Secretion system C-terminal sorting" evidence="2">
    <location>
        <begin position="523"/>
        <end position="596"/>
    </location>
</feature>
<reference evidence="3 4" key="1">
    <citation type="journal article" date="2012" name="J. Bacteriol.">
        <title>Genome Sequence of the Filamentous Bacterium Fibrisoma limi BUZ 3T.</title>
        <authorList>
            <person name="Filippini M."/>
            <person name="Qi W."/>
            <person name="Jaenicke S."/>
            <person name="Goesmann A."/>
            <person name="Smits T.H."/>
            <person name="Bagheri H.C."/>
        </authorList>
    </citation>
    <scope>NUCLEOTIDE SEQUENCE [LARGE SCALE GENOMIC DNA]</scope>
    <source>
        <strain evidence="4">BUZ 3T</strain>
    </source>
</reference>
<dbReference type="RefSeq" id="WP_009285108.1">
    <property type="nucleotide sequence ID" value="NZ_CAIT01000009.1"/>
</dbReference>
<evidence type="ECO:0000313" key="4">
    <source>
        <dbReference type="Proteomes" id="UP000009309"/>
    </source>
</evidence>
<name>I2GRL5_9BACT</name>
<proteinExistence type="predicted"/>
<evidence type="ECO:0000259" key="2">
    <source>
        <dbReference type="Pfam" id="PF18962"/>
    </source>
</evidence>
<evidence type="ECO:0000313" key="3">
    <source>
        <dbReference type="EMBL" id="CCH56543.1"/>
    </source>
</evidence>
<dbReference type="Pfam" id="PF18962">
    <property type="entry name" value="Por_Secre_tail"/>
    <property type="match status" value="1"/>
</dbReference>
<dbReference type="OrthoDB" id="908912at2"/>
<dbReference type="Pfam" id="PF13688">
    <property type="entry name" value="Reprolysin_5"/>
    <property type="match status" value="1"/>
</dbReference>
<gene>
    <name evidence="3" type="ORF">BN8_05893</name>
</gene>
<dbReference type="GO" id="GO:0008237">
    <property type="term" value="F:metallopeptidase activity"/>
    <property type="evidence" value="ECO:0007669"/>
    <property type="project" value="InterPro"/>
</dbReference>
<feature type="chain" id="PRO_5003659183" description="Secretion system C-terminal sorting domain-containing protein" evidence="1">
    <location>
        <begin position="31"/>
        <end position="602"/>
    </location>
</feature>
<accession>I2GRL5</accession>
<feature type="signal peptide" evidence="1">
    <location>
        <begin position="1"/>
        <end position="30"/>
    </location>
</feature>
<dbReference type="EMBL" id="CAIT01000009">
    <property type="protein sequence ID" value="CCH56543.1"/>
    <property type="molecule type" value="Genomic_DNA"/>
</dbReference>
<evidence type="ECO:0000256" key="1">
    <source>
        <dbReference type="SAM" id="SignalP"/>
    </source>
</evidence>
<keyword evidence="1" id="KW-0732">Signal</keyword>
<sequence length="602" mass="66052">MKISKFTTKAKHRACTLLVAFGLQVQWVLAQELFTLQQSDKSRFSANLQGKMEKIEKNPVHKRTMYVQVGNLAKIQQNGKLTFTIPNTGGPITFLARRVEAESERDFTWVGKSEDGLYQAIFVSKQGKLSGSIESKYGNYQLYGTDESVSLLMEVDLSKSKECKAVGRANDQEHKPKSGARQDACQEATRVLILYTQAAANFAPDINQLADLCIQQYNTALNNSSIGNQVTNTLVNAGVAFIPFTEGVDNDSQADAFRISQRADAQNLRNQTNADIVMTLTGDVYTTTFGSVVGDIPANNSSAYAVVEINQASLAGAYTFLHEAGHIFGGRHDHNFDSNPPSYAHGYQLPNQTIRTLMSVRNNGDLSRILHFSNPNVTFNGTQTGTATLNDVARRIGEVSATIGNFRQSITNPFYGYIEGTSYVGNSGTNQFEVAYQCITPISFEWSVSRDGFTFGSPMGWSEIIYPYISSSDNGLYYLRCRITLPGGQVSTIYKYVSVNICSGCRTEAPETETVNSVTLVSWPNPVINNTVNLKFMLPQEAVVSLTLTDSRASTVKKLLLGKLAPGNHQKQLDVTGLSPGLYVINLQAGSQRRSLKVLLSK</sequence>